<feature type="region of interest" description="Disordered" evidence="1">
    <location>
        <begin position="308"/>
        <end position="347"/>
    </location>
</feature>
<evidence type="ECO:0000313" key="2">
    <source>
        <dbReference type="EMBL" id="GIX66177.1"/>
    </source>
</evidence>
<name>A0AAV4M2S2_BABCB</name>
<evidence type="ECO:0000256" key="1">
    <source>
        <dbReference type="SAM" id="MobiDB-lite"/>
    </source>
</evidence>
<dbReference type="AlphaFoldDB" id="A0AAV4M2S2"/>
<protein>
    <submittedName>
        <fullName evidence="2">LPXTG cell wall anchor domain-containing protein</fullName>
    </submittedName>
</protein>
<dbReference type="GeneID" id="94197658"/>
<dbReference type="Proteomes" id="UP001497744">
    <property type="component" value="Unassembled WGS sequence"/>
</dbReference>
<gene>
    <name evidence="2" type="ORF">BcabD6B2_56130</name>
</gene>
<dbReference type="EMBL" id="BPLF01000006">
    <property type="protein sequence ID" value="GIX66177.1"/>
    <property type="molecule type" value="Genomic_DNA"/>
</dbReference>
<comment type="caution">
    <text evidence="2">The sequence shown here is derived from an EMBL/GenBank/DDBJ whole genome shotgun (WGS) entry which is preliminary data.</text>
</comment>
<accession>A0AAV4M2S2</accession>
<reference evidence="2 3" key="1">
    <citation type="submission" date="2021-06" db="EMBL/GenBank/DDBJ databases">
        <title>Genome sequence of Babesia caballi.</title>
        <authorList>
            <person name="Yamagishi J."/>
            <person name="Kidaka T."/>
            <person name="Ochi A."/>
        </authorList>
    </citation>
    <scope>NUCLEOTIDE SEQUENCE [LARGE SCALE GENOMIC DNA]</scope>
    <source>
        <strain evidence="2">USDA-D6B2</strain>
    </source>
</reference>
<sequence length="461" mass="50806">MASWRDGFKEPETLKATLEFLSAIRTNMLLRNDVCDIFMEMINEYNHTPDPSRIGSFHDLLDLATELRARIIGQKNSFTYGAYGALHSFRAKSHVCDGTAGSCSSRIRRNSDLNGACRLSIYKYATRIADILVKILPKFYFTLLAVFIRIRDETKWLAQKCNEKSGVLYQWFTGSEKAHSHVGCPYADVDKLPRGFNPSDMQSEDPAYRIKDVIFELIEDYGCLRTLIRMLKTSKYSAVALLDNYSVCTFEEDCNKCMCVARKARVIKRATNTANDRSTKLRVNRRVPRVRGRESAYDGSIITKAIPKEKADEQAATSRDVTKASGTELPSAGAETNSRSRRSLKSESLACPVTTTVHLADSGPKAQAITSPSGNQAEVQKTGPGYPNSDIMYFNSPSYSSQSGYRGDYLQDVRVGSEGNTGSNSTLCGAAAGCLLVGCVGFGAAYVFNIGGFGTMVNSLF</sequence>
<feature type="region of interest" description="Disordered" evidence="1">
    <location>
        <begin position="362"/>
        <end position="387"/>
    </location>
</feature>
<dbReference type="RefSeq" id="XP_067718246.1">
    <property type="nucleotide sequence ID" value="XM_067862145.1"/>
</dbReference>
<keyword evidence="3" id="KW-1185">Reference proteome</keyword>
<evidence type="ECO:0000313" key="3">
    <source>
        <dbReference type="Proteomes" id="UP001497744"/>
    </source>
</evidence>
<organism evidence="2 3">
    <name type="scientific">Babesia caballi</name>
    <dbReference type="NCBI Taxonomy" id="5871"/>
    <lineage>
        <taxon>Eukaryota</taxon>
        <taxon>Sar</taxon>
        <taxon>Alveolata</taxon>
        <taxon>Apicomplexa</taxon>
        <taxon>Aconoidasida</taxon>
        <taxon>Piroplasmida</taxon>
        <taxon>Babesiidae</taxon>
        <taxon>Babesia</taxon>
    </lineage>
</organism>
<feature type="compositionally biased region" description="Polar residues" evidence="1">
    <location>
        <begin position="368"/>
        <end position="379"/>
    </location>
</feature>
<proteinExistence type="predicted"/>